<dbReference type="STRING" id="1884261.A0A5C3QGY9"/>
<dbReference type="OrthoDB" id="3364608at2759"/>
<name>A0A5C3QGY9_9AGAR</name>
<organism evidence="2 3">
    <name type="scientific">Pterulicium gracile</name>
    <dbReference type="NCBI Taxonomy" id="1884261"/>
    <lineage>
        <taxon>Eukaryota</taxon>
        <taxon>Fungi</taxon>
        <taxon>Dikarya</taxon>
        <taxon>Basidiomycota</taxon>
        <taxon>Agaricomycotina</taxon>
        <taxon>Agaricomycetes</taxon>
        <taxon>Agaricomycetidae</taxon>
        <taxon>Agaricales</taxon>
        <taxon>Pleurotineae</taxon>
        <taxon>Pterulaceae</taxon>
        <taxon>Pterulicium</taxon>
    </lineage>
</organism>
<accession>A0A5C3QGY9</accession>
<protein>
    <submittedName>
        <fullName evidence="2">Uncharacterized protein</fullName>
    </submittedName>
</protein>
<proteinExistence type="predicted"/>
<dbReference type="AlphaFoldDB" id="A0A5C3QGY9"/>
<dbReference type="Proteomes" id="UP000305067">
    <property type="component" value="Unassembled WGS sequence"/>
</dbReference>
<gene>
    <name evidence="2" type="ORF">BDV98DRAFT_605908</name>
</gene>
<feature type="compositionally biased region" description="Acidic residues" evidence="1">
    <location>
        <begin position="96"/>
        <end position="106"/>
    </location>
</feature>
<evidence type="ECO:0000313" key="3">
    <source>
        <dbReference type="Proteomes" id="UP000305067"/>
    </source>
</evidence>
<feature type="region of interest" description="Disordered" evidence="1">
    <location>
        <begin position="1"/>
        <end position="115"/>
    </location>
</feature>
<keyword evidence="3" id="KW-1185">Reference proteome</keyword>
<sequence length="312" mass="33285">MPRTKNIRPQQAGPIAAPKIQLPTPVARPLKRSASIASLPTPPRTRKRQTRDTGYSSPEYSGSSDEDDNVALKSSSEIGPDDEDAFGGDSTTENQLADDGDIDSDVDACSSSPSLAPHLVRKSQLLMSGASSLASPPPSHRRVVKPSSILLSPPSLELPTTNAKSGPSAPAKDMWDSDENPFLDACPGQHDATNGAGAGPTLEEQPNLTFVYRGKRVLFNNPYFQEGSSCVGRSSSSTSPSQRLGLPVCHPDYSPDAELPPRRLFTKNDRMSFPDSYGSDEEDSDDDELGLGSFGGGLSRRLFSPVQRSLAT</sequence>
<feature type="region of interest" description="Disordered" evidence="1">
    <location>
        <begin position="226"/>
        <end position="312"/>
    </location>
</feature>
<feature type="compositionally biased region" description="Acidic residues" evidence="1">
    <location>
        <begin position="278"/>
        <end position="289"/>
    </location>
</feature>
<feature type="region of interest" description="Disordered" evidence="1">
    <location>
        <begin position="129"/>
        <end position="207"/>
    </location>
</feature>
<feature type="compositionally biased region" description="Low complexity" evidence="1">
    <location>
        <begin position="228"/>
        <end position="241"/>
    </location>
</feature>
<evidence type="ECO:0000256" key="1">
    <source>
        <dbReference type="SAM" id="MobiDB-lite"/>
    </source>
</evidence>
<feature type="compositionally biased region" description="Polar residues" evidence="1">
    <location>
        <begin position="54"/>
        <end position="63"/>
    </location>
</feature>
<evidence type="ECO:0000313" key="2">
    <source>
        <dbReference type="EMBL" id="TFK99750.1"/>
    </source>
</evidence>
<dbReference type="EMBL" id="ML178832">
    <property type="protein sequence ID" value="TFK99750.1"/>
    <property type="molecule type" value="Genomic_DNA"/>
</dbReference>
<reference evidence="2 3" key="1">
    <citation type="journal article" date="2019" name="Nat. Ecol. Evol.">
        <title>Megaphylogeny resolves global patterns of mushroom evolution.</title>
        <authorList>
            <person name="Varga T."/>
            <person name="Krizsan K."/>
            <person name="Foldi C."/>
            <person name="Dima B."/>
            <person name="Sanchez-Garcia M."/>
            <person name="Sanchez-Ramirez S."/>
            <person name="Szollosi G.J."/>
            <person name="Szarkandi J.G."/>
            <person name="Papp V."/>
            <person name="Albert L."/>
            <person name="Andreopoulos W."/>
            <person name="Angelini C."/>
            <person name="Antonin V."/>
            <person name="Barry K.W."/>
            <person name="Bougher N.L."/>
            <person name="Buchanan P."/>
            <person name="Buyck B."/>
            <person name="Bense V."/>
            <person name="Catcheside P."/>
            <person name="Chovatia M."/>
            <person name="Cooper J."/>
            <person name="Damon W."/>
            <person name="Desjardin D."/>
            <person name="Finy P."/>
            <person name="Geml J."/>
            <person name="Haridas S."/>
            <person name="Hughes K."/>
            <person name="Justo A."/>
            <person name="Karasinski D."/>
            <person name="Kautmanova I."/>
            <person name="Kiss B."/>
            <person name="Kocsube S."/>
            <person name="Kotiranta H."/>
            <person name="LaButti K.M."/>
            <person name="Lechner B.E."/>
            <person name="Liimatainen K."/>
            <person name="Lipzen A."/>
            <person name="Lukacs Z."/>
            <person name="Mihaltcheva S."/>
            <person name="Morgado L.N."/>
            <person name="Niskanen T."/>
            <person name="Noordeloos M.E."/>
            <person name="Ohm R.A."/>
            <person name="Ortiz-Santana B."/>
            <person name="Ovrebo C."/>
            <person name="Racz N."/>
            <person name="Riley R."/>
            <person name="Savchenko A."/>
            <person name="Shiryaev A."/>
            <person name="Soop K."/>
            <person name="Spirin V."/>
            <person name="Szebenyi C."/>
            <person name="Tomsovsky M."/>
            <person name="Tulloss R.E."/>
            <person name="Uehling J."/>
            <person name="Grigoriev I.V."/>
            <person name="Vagvolgyi C."/>
            <person name="Papp T."/>
            <person name="Martin F.M."/>
            <person name="Miettinen O."/>
            <person name="Hibbett D.S."/>
            <person name="Nagy L.G."/>
        </authorList>
    </citation>
    <scope>NUCLEOTIDE SEQUENCE [LARGE SCALE GENOMIC DNA]</scope>
    <source>
        <strain evidence="2 3">CBS 309.79</strain>
    </source>
</reference>
<feature type="compositionally biased region" description="Low complexity" evidence="1">
    <location>
        <begin position="146"/>
        <end position="159"/>
    </location>
</feature>